<protein>
    <submittedName>
        <fullName evidence="2">Uncharacterized protein</fullName>
    </submittedName>
</protein>
<dbReference type="EMBL" id="MN739744">
    <property type="protein sequence ID" value="QHT24351.1"/>
    <property type="molecule type" value="Genomic_DNA"/>
</dbReference>
<sequence length="380" mass="40705">MALGEALNIFHLVIAALMVGVIIWVGYRISVLKYAPPPPTNDYDGVRHLRKGLFSDTTFPPTTPINRFAVATANYGGVMTDASTSGGFIGIVTPEAARLQVDAGARAIIFDIWPDPADRDRPTVATMANATDSLMVTSGGLDKGVGRYSQWKMLTRNSAPLGDIMKAAVDTAFTGPQSTDPFFVVLKLHGTMSVSYLNTMGNIIRAVIGGHAMGGNWNKCANQSALNTEPVSSFRSKVFLIVIPEIQPGYDPLPNVKTYGAFMNTYRTTTMWEPTNAMEMTQPNTILFEPSGLGAITATTEVNGVPQTIAQTGLCVVQPSTGGRSSTNAALFNDASYLACLQSGAQMVAVNLLGQSKDDATLTTFFDKKNFGVHSFRLIQ</sequence>
<dbReference type="AlphaFoldDB" id="A0A6C0E6V4"/>
<evidence type="ECO:0000313" key="2">
    <source>
        <dbReference type="EMBL" id="QHT24351.1"/>
    </source>
</evidence>
<keyword evidence="1" id="KW-1133">Transmembrane helix</keyword>
<proteinExistence type="predicted"/>
<accession>A0A6C0E6V4</accession>
<feature type="transmembrane region" description="Helical" evidence="1">
    <location>
        <begin position="6"/>
        <end position="27"/>
    </location>
</feature>
<keyword evidence="1" id="KW-0812">Transmembrane</keyword>
<dbReference type="PROSITE" id="PS50007">
    <property type="entry name" value="PIPLC_X_DOMAIN"/>
    <property type="match status" value="1"/>
</dbReference>
<name>A0A6C0E6V4_9ZZZZ</name>
<organism evidence="2">
    <name type="scientific">viral metagenome</name>
    <dbReference type="NCBI Taxonomy" id="1070528"/>
    <lineage>
        <taxon>unclassified sequences</taxon>
        <taxon>metagenomes</taxon>
        <taxon>organismal metagenomes</taxon>
    </lineage>
</organism>
<evidence type="ECO:0000256" key="1">
    <source>
        <dbReference type="SAM" id="Phobius"/>
    </source>
</evidence>
<reference evidence="2" key="1">
    <citation type="journal article" date="2020" name="Nature">
        <title>Giant virus diversity and host interactions through global metagenomics.</title>
        <authorList>
            <person name="Schulz F."/>
            <person name="Roux S."/>
            <person name="Paez-Espino D."/>
            <person name="Jungbluth S."/>
            <person name="Walsh D.A."/>
            <person name="Denef V.J."/>
            <person name="McMahon K.D."/>
            <person name="Konstantinidis K.T."/>
            <person name="Eloe-Fadrosh E.A."/>
            <person name="Kyrpides N.C."/>
            <person name="Woyke T."/>
        </authorList>
    </citation>
    <scope>NUCLEOTIDE SEQUENCE</scope>
    <source>
        <strain evidence="2">GVMAG-M-3300023179-138</strain>
    </source>
</reference>
<keyword evidence="1" id="KW-0472">Membrane</keyword>